<proteinExistence type="inferred from homology"/>
<name>A0A437MIG0_9PROT</name>
<evidence type="ECO:0000256" key="7">
    <source>
        <dbReference type="ARBA" id="ARBA00023136"/>
    </source>
</evidence>
<evidence type="ECO:0000256" key="3">
    <source>
        <dbReference type="ARBA" id="ARBA00022448"/>
    </source>
</evidence>
<evidence type="ECO:0000313" key="10">
    <source>
        <dbReference type="Proteomes" id="UP000282957"/>
    </source>
</evidence>
<keyword evidence="5 8" id="KW-0812">Transmembrane</keyword>
<dbReference type="OrthoDB" id="9795324at2"/>
<feature type="transmembrane region" description="Helical" evidence="8">
    <location>
        <begin position="12"/>
        <end position="29"/>
    </location>
</feature>
<keyword evidence="4 8" id="KW-1003">Cell membrane</keyword>
<dbReference type="InterPro" id="IPR052017">
    <property type="entry name" value="TSUP"/>
</dbReference>
<keyword evidence="3" id="KW-0813">Transport</keyword>
<dbReference type="RefSeq" id="WP_127786658.1">
    <property type="nucleotide sequence ID" value="NZ_SACL01000002.1"/>
</dbReference>
<gene>
    <name evidence="9" type="ORF">EOD42_06245</name>
</gene>
<feature type="transmembrane region" description="Helical" evidence="8">
    <location>
        <begin position="204"/>
        <end position="225"/>
    </location>
</feature>
<comment type="subcellular location">
    <subcellularLocation>
        <location evidence="1 8">Cell membrane</location>
        <topology evidence="1 8">Multi-pass membrane protein</topology>
    </subcellularLocation>
</comment>
<dbReference type="PANTHER" id="PTHR30269">
    <property type="entry name" value="TRANSMEMBRANE PROTEIN YFCA"/>
    <property type="match status" value="1"/>
</dbReference>
<feature type="transmembrane region" description="Helical" evidence="8">
    <location>
        <begin position="232"/>
        <end position="250"/>
    </location>
</feature>
<dbReference type="PANTHER" id="PTHR30269:SF37">
    <property type="entry name" value="MEMBRANE TRANSPORTER PROTEIN"/>
    <property type="match status" value="1"/>
</dbReference>
<evidence type="ECO:0000256" key="4">
    <source>
        <dbReference type="ARBA" id="ARBA00022475"/>
    </source>
</evidence>
<reference evidence="9 10" key="1">
    <citation type="submission" date="2019-01" db="EMBL/GenBank/DDBJ databases">
        <authorList>
            <person name="Chen W.-M."/>
        </authorList>
    </citation>
    <scope>NUCLEOTIDE SEQUENCE [LARGE SCALE GENOMIC DNA]</scope>
    <source>
        <strain evidence="9 10">CCP-6</strain>
    </source>
</reference>
<keyword evidence="6 8" id="KW-1133">Transmembrane helix</keyword>
<feature type="transmembrane region" description="Helical" evidence="8">
    <location>
        <begin position="41"/>
        <end position="62"/>
    </location>
</feature>
<dbReference type="Proteomes" id="UP000282957">
    <property type="component" value="Unassembled WGS sequence"/>
</dbReference>
<feature type="transmembrane region" description="Helical" evidence="8">
    <location>
        <begin position="82"/>
        <end position="102"/>
    </location>
</feature>
<evidence type="ECO:0000256" key="2">
    <source>
        <dbReference type="ARBA" id="ARBA00009142"/>
    </source>
</evidence>
<dbReference type="GO" id="GO:0005886">
    <property type="term" value="C:plasma membrane"/>
    <property type="evidence" value="ECO:0007669"/>
    <property type="project" value="UniProtKB-SubCell"/>
</dbReference>
<protein>
    <recommendedName>
        <fullName evidence="8">Probable membrane transporter protein</fullName>
    </recommendedName>
</protein>
<comment type="caution">
    <text evidence="9">The sequence shown here is derived from an EMBL/GenBank/DDBJ whole genome shotgun (WGS) entry which is preliminary data.</text>
</comment>
<dbReference type="InterPro" id="IPR002781">
    <property type="entry name" value="TM_pro_TauE-like"/>
</dbReference>
<evidence type="ECO:0000256" key="8">
    <source>
        <dbReference type="RuleBase" id="RU363041"/>
    </source>
</evidence>
<keyword evidence="7 8" id="KW-0472">Membrane</keyword>
<evidence type="ECO:0000256" key="5">
    <source>
        <dbReference type="ARBA" id="ARBA00022692"/>
    </source>
</evidence>
<keyword evidence="10" id="KW-1185">Reference proteome</keyword>
<comment type="similarity">
    <text evidence="2 8">Belongs to the 4-toluene sulfonate uptake permease (TSUP) (TC 2.A.102) family.</text>
</comment>
<organism evidence="9 10">
    <name type="scientific">Rhodovarius crocodyli</name>
    <dbReference type="NCBI Taxonomy" id="1979269"/>
    <lineage>
        <taxon>Bacteria</taxon>
        <taxon>Pseudomonadati</taxon>
        <taxon>Pseudomonadota</taxon>
        <taxon>Alphaproteobacteria</taxon>
        <taxon>Acetobacterales</taxon>
        <taxon>Roseomonadaceae</taxon>
        <taxon>Rhodovarius</taxon>
    </lineage>
</organism>
<evidence type="ECO:0000256" key="1">
    <source>
        <dbReference type="ARBA" id="ARBA00004651"/>
    </source>
</evidence>
<accession>A0A437MIG0</accession>
<dbReference type="EMBL" id="SACL01000002">
    <property type="protein sequence ID" value="RVT97430.1"/>
    <property type="molecule type" value="Genomic_DNA"/>
</dbReference>
<evidence type="ECO:0000256" key="6">
    <source>
        <dbReference type="ARBA" id="ARBA00022989"/>
    </source>
</evidence>
<evidence type="ECO:0000313" key="9">
    <source>
        <dbReference type="EMBL" id="RVT97430.1"/>
    </source>
</evidence>
<dbReference type="Pfam" id="PF01925">
    <property type="entry name" value="TauE"/>
    <property type="match status" value="1"/>
</dbReference>
<dbReference type="AlphaFoldDB" id="A0A437MIG0"/>
<sequence>MSEVLDALRAEIFGLAMLGAVLGTIVAGLMRGYAGFGTAVILAPIYSTIWGTWQGVPVMLLMELLISIQMLPHAFRDADRRVVLPIGGTAFLTMPLGTWVLFAADPTDLRRAIGALVLVFGCLLMSGWRYHGSRPLWLNMTVGGAAGLLKGATGMSGPPVILYLLAGKEEAKRHRANLILFFALIAIISVVGPIVGGLVDATTIARLIVTLPVMLLSVRIGARLFHVVPERLYRPFAMAVLVASGSVALFS</sequence>
<feature type="transmembrane region" description="Helical" evidence="8">
    <location>
        <begin position="178"/>
        <end position="198"/>
    </location>
</feature>
<feature type="transmembrane region" description="Helical" evidence="8">
    <location>
        <begin position="109"/>
        <end position="128"/>
    </location>
</feature>